<feature type="compositionally biased region" description="Polar residues" evidence="1">
    <location>
        <begin position="123"/>
        <end position="135"/>
    </location>
</feature>
<dbReference type="Proteomes" id="UP000799438">
    <property type="component" value="Unassembled WGS sequence"/>
</dbReference>
<evidence type="ECO:0000313" key="3">
    <source>
        <dbReference type="Proteomes" id="UP000799438"/>
    </source>
</evidence>
<feature type="region of interest" description="Disordered" evidence="1">
    <location>
        <begin position="123"/>
        <end position="158"/>
    </location>
</feature>
<evidence type="ECO:0000256" key="1">
    <source>
        <dbReference type="SAM" id="MobiDB-lite"/>
    </source>
</evidence>
<proteinExistence type="predicted"/>
<feature type="compositionally biased region" description="Polar residues" evidence="1">
    <location>
        <begin position="70"/>
        <end position="83"/>
    </location>
</feature>
<keyword evidence="3" id="KW-1185">Reference proteome</keyword>
<feature type="compositionally biased region" description="Basic and acidic residues" evidence="1">
    <location>
        <begin position="20"/>
        <end position="31"/>
    </location>
</feature>
<sequence>MDPSASLELANNPSPMQAEHSVEDPLDKSDPPDTSEVAQELLVLWVKSITLMPTLSETNDFDASEAAQVAQGQTVMPESQNDPNPTPAGPTVEGPLDDVDQYNTTEAIQEQTVVYGPRMMESQSMAVDDNPNTPASRRPHIGGDATMQPPETQHQYVPELGPPEEERLLAAKMDDSSVSVSSRQGFF</sequence>
<reference evidence="2" key="1">
    <citation type="journal article" date="2020" name="Stud. Mycol.">
        <title>101 Dothideomycetes genomes: a test case for predicting lifestyles and emergence of pathogens.</title>
        <authorList>
            <person name="Haridas S."/>
            <person name="Albert R."/>
            <person name="Binder M."/>
            <person name="Bloem J."/>
            <person name="Labutti K."/>
            <person name="Salamov A."/>
            <person name="Andreopoulos B."/>
            <person name="Baker S."/>
            <person name="Barry K."/>
            <person name="Bills G."/>
            <person name="Bluhm B."/>
            <person name="Cannon C."/>
            <person name="Castanera R."/>
            <person name="Culley D."/>
            <person name="Daum C."/>
            <person name="Ezra D."/>
            <person name="Gonzalez J."/>
            <person name="Henrissat B."/>
            <person name="Kuo A."/>
            <person name="Liang C."/>
            <person name="Lipzen A."/>
            <person name="Lutzoni F."/>
            <person name="Magnuson J."/>
            <person name="Mondo S."/>
            <person name="Nolan M."/>
            <person name="Ohm R."/>
            <person name="Pangilinan J."/>
            <person name="Park H.-J."/>
            <person name="Ramirez L."/>
            <person name="Alfaro M."/>
            <person name="Sun H."/>
            <person name="Tritt A."/>
            <person name="Yoshinaga Y."/>
            <person name="Zwiers L.-H."/>
            <person name="Turgeon B."/>
            <person name="Goodwin S."/>
            <person name="Spatafora J."/>
            <person name="Crous P."/>
            <person name="Grigoriev I."/>
        </authorList>
    </citation>
    <scope>NUCLEOTIDE SEQUENCE</scope>
    <source>
        <strain evidence="2">CBS 121167</strain>
    </source>
</reference>
<feature type="region of interest" description="Disordered" evidence="1">
    <location>
        <begin position="1"/>
        <end position="35"/>
    </location>
</feature>
<accession>A0A6A6B560</accession>
<organism evidence="2 3">
    <name type="scientific">Aplosporella prunicola CBS 121167</name>
    <dbReference type="NCBI Taxonomy" id="1176127"/>
    <lineage>
        <taxon>Eukaryota</taxon>
        <taxon>Fungi</taxon>
        <taxon>Dikarya</taxon>
        <taxon>Ascomycota</taxon>
        <taxon>Pezizomycotina</taxon>
        <taxon>Dothideomycetes</taxon>
        <taxon>Dothideomycetes incertae sedis</taxon>
        <taxon>Botryosphaeriales</taxon>
        <taxon>Aplosporellaceae</taxon>
        <taxon>Aplosporella</taxon>
    </lineage>
</organism>
<dbReference type="EMBL" id="ML995494">
    <property type="protein sequence ID" value="KAF2139180.1"/>
    <property type="molecule type" value="Genomic_DNA"/>
</dbReference>
<dbReference type="AlphaFoldDB" id="A0A6A6B560"/>
<protein>
    <submittedName>
        <fullName evidence="2">Uncharacterized protein</fullName>
    </submittedName>
</protein>
<feature type="region of interest" description="Disordered" evidence="1">
    <location>
        <begin position="62"/>
        <end position="98"/>
    </location>
</feature>
<evidence type="ECO:0000313" key="2">
    <source>
        <dbReference type="EMBL" id="KAF2139180.1"/>
    </source>
</evidence>
<dbReference type="RefSeq" id="XP_033394893.1">
    <property type="nucleotide sequence ID" value="XM_033542363.1"/>
</dbReference>
<dbReference type="GeneID" id="54299860"/>
<name>A0A6A6B560_9PEZI</name>
<gene>
    <name evidence="2" type="ORF">K452DRAFT_300725</name>
</gene>